<organism evidence="4 5">
    <name type="scientific">Constantimarinum furrinae</name>
    <dbReference type="NCBI Taxonomy" id="2562285"/>
    <lineage>
        <taxon>Bacteria</taxon>
        <taxon>Pseudomonadati</taxon>
        <taxon>Bacteroidota</taxon>
        <taxon>Flavobacteriia</taxon>
        <taxon>Flavobacteriales</taxon>
        <taxon>Flavobacteriaceae</taxon>
        <taxon>Altibacter/Constantimarinum group</taxon>
        <taxon>Constantimarinum</taxon>
    </lineage>
</organism>
<dbReference type="Pfam" id="PF18962">
    <property type="entry name" value="Por_Secre_tail"/>
    <property type="match status" value="1"/>
</dbReference>
<sequence length="460" mass="49352">MKNIFTILLFLGYAITIHSQEPALITFATGFSSPVDLKHAGDDRLFVVEQGGRIKILNSNGTTNTTPFLNISTLVSNGSEQGLLGLAFHPDYDTNGFFYVNYTKTNGDTRVARYSVDPGNPDIALPGSELTIIEYTQPFPNHNGGGLQFGPDGYLYISSGDGGSGGDPGNRAQNTTILLGKMLRLDVDNPSGGNNYGIPTDNPFSGSTVNAEEIWAYGLRNPWRFSFDRDTGDIWIGDVGQGDVEEIDKASGTEAGLNYGWRCYEGSAPFNTAGCPPVGDLTFPIAEYSSSSGSGNCSITGGYVYRGSQYPLIQGIYYAADVCSGNIYTVGTSGNLINHGSFGGSWVAFGEDLAGEMYIVDLGGTIYKMEDNSLIGYEDNILSNLAIFPNPASEYITLLLEESTISSITITDLKGSTIASEENINTSQKNVSVNAMRPGLYLIKVIDTNGYTTVKKLVIR</sequence>
<accession>A0A7G8PQH8</accession>
<name>A0A7G8PQH8_9FLAO</name>
<dbReference type="InterPro" id="IPR026444">
    <property type="entry name" value="Secre_tail"/>
</dbReference>
<feature type="domain" description="Glucose/Sorbosone dehydrogenase" evidence="2">
    <location>
        <begin position="32"/>
        <end position="331"/>
    </location>
</feature>
<dbReference type="RefSeq" id="WP_186989592.1">
    <property type="nucleotide sequence ID" value="NZ_CP052909.1"/>
</dbReference>
<feature type="domain" description="Secretion system C-terminal sorting" evidence="3">
    <location>
        <begin position="387"/>
        <end position="459"/>
    </location>
</feature>
<dbReference type="SUPFAM" id="SSF50952">
    <property type="entry name" value="Soluble quinoprotein glucose dehydrogenase"/>
    <property type="match status" value="1"/>
</dbReference>
<keyword evidence="1" id="KW-0732">Signal</keyword>
<dbReference type="InterPro" id="IPR011041">
    <property type="entry name" value="Quinoprot_gluc/sorb_DH_b-prop"/>
</dbReference>
<dbReference type="InterPro" id="IPR012938">
    <property type="entry name" value="Glc/Sorbosone_DH"/>
</dbReference>
<evidence type="ECO:0000313" key="5">
    <source>
        <dbReference type="Proteomes" id="UP000515514"/>
    </source>
</evidence>
<dbReference type="Pfam" id="PF07995">
    <property type="entry name" value="GSDH"/>
    <property type="match status" value="1"/>
</dbReference>
<evidence type="ECO:0000256" key="1">
    <source>
        <dbReference type="ARBA" id="ARBA00022729"/>
    </source>
</evidence>
<keyword evidence="5" id="KW-1185">Reference proteome</keyword>
<dbReference type="InterPro" id="IPR011042">
    <property type="entry name" value="6-blade_b-propeller_TolB-like"/>
</dbReference>
<proteinExistence type="predicted"/>
<evidence type="ECO:0000259" key="3">
    <source>
        <dbReference type="Pfam" id="PF18962"/>
    </source>
</evidence>
<reference evidence="4 5" key="1">
    <citation type="submission" date="2020-04" db="EMBL/GenBank/DDBJ databases">
        <title>Genome sequence of Altibacter aquimarinus strain ALE3EI.</title>
        <authorList>
            <person name="Oh H.-M."/>
            <person name="Jang D."/>
        </authorList>
    </citation>
    <scope>NUCLEOTIDE SEQUENCE [LARGE SCALE GENOMIC DNA]</scope>
    <source>
        <strain evidence="4 5">ALE3EI</strain>
    </source>
</reference>
<evidence type="ECO:0000259" key="2">
    <source>
        <dbReference type="Pfam" id="PF07995"/>
    </source>
</evidence>
<dbReference type="PANTHER" id="PTHR19328">
    <property type="entry name" value="HEDGEHOG-INTERACTING PROTEIN"/>
    <property type="match status" value="1"/>
</dbReference>
<dbReference type="NCBIfam" id="TIGR04183">
    <property type="entry name" value="Por_Secre_tail"/>
    <property type="match status" value="1"/>
</dbReference>
<dbReference type="KEGG" id="alti:ALE3EI_0003"/>
<protein>
    <submittedName>
        <fullName evidence="4">Glucose/sorbosone dehydrogenase</fullName>
    </submittedName>
</protein>
<evidence type="ECO:0000313" key="4">
    <source>
        <dbReference type="EMBL" id="QNJ96594.1"/>
    </source>
</evidence>
<dbReference type="Gene3D" id="2.120.10.30">
    <property type="entry name" value="TolB, C-terminal domain"/>
    <property type="match status" value="1"/>
</dbReference>
<gene>
    <name evidence="4" type="ORF">ALE3EI_0003</name>
</gene>
<dbReference type="EMBL" id="CP052909">
    <property type="protein sequence ID" value="QNJ96594.1"/>
    <property type="molecule type" value="Genomic_DNA"/>
</dbReference>
<dbReference type="AlphaFoldDB" id="A0A7G8PQH8"/>
<dbReference type="PANTHER" id="PTHR19328:SF75">
    <property type="entry name" value="ALDOSE SUGAR DEHYDROGENASE YLII"/>
    <property type="match status" value="1"/>
</dbReference>
<dbReference type="Proteomes" id="UP000515514">
    <property type="component" value="Chromosome"/>
</dbReference>